<dbReference type="Proteomes" id="UP001524642">
    <property type="component" value="Unassembled WGS sequence"/>
</dbReference>
<dbReference type="PROSITE" id="PS51186">
    <property type="entry name" value="GNAT"/>
    <property type="match status" value="1"/>
</dbReference>
<protein>
    <submittedName>
        <fullName evidence="2">GNAT family N-acetyltransferase</fullName>
    </submittedName>
</protein>
<gene>
    <name evidence="2" type="ORF">NRP21_20090</name>
</gene>
<organism evidence="2 3">
    <name type="scientific">Roseomonas populi</name>
    <dbReference type="NCBI Taxonomy" id="3121582"/>
    <lineage>
        <taxon>Bacteria</taxon>
        <taxon>Pseudomonadati</taxon>
        <taxon>Pseudomonadota</taxon>
        <taxon>Alphaproteobacteria</taxon>
        <taxon>Acetobacterales</taxon>
        <taxon>Roseomonadaceae</taxon>
        <taxon>Roseomonas</taxon>
    </lineage>
</organism>
<dbReference type="InterPro" id="IPR000182">
    <property type="entry name" value="GNAT_dom"/>
</dbReference>
<dbReference type="InterPro" id="IPR051531">
    <property type="entry name" value="N-acetyltransferase"/>
</dbReference>
<evidence type="ECO:0000313" key="3">
    <source>
        <dbReference type="Proteomes" id="UP001524642"/>
    </source>
</evidence>
<keyword evidence="3" id="KW-1185">Reference proteome</keyword>
<dbReference type="RefSeq" id="WP_257718016.1">
    <property type="nucleotide sequence ID" value="NZ_JANJOU010000020.1"/>
</dbReference>
<dbReference type="SUPFAM" id="SSF55729">
    <property type="entry name" value="Acyl-CoA N-acyltransferases (Nat)"/>
    <property type="match status" value="1"/>
</dbReference>
<comment type="caution">
    <text evidence="2">The sequence shown here is derived from an EMBL/GenBank/DDBJ whole genome shotgun (WGS) entry which is preliminary data.</text>
</comment>
<evidence type="ECO:0000313" key="2">
    <source>
        <dbReference type="EMBL" id="MCR0984362.1"/>
    </source>
</evidence>
<sequence length="168" mass="18682">MILRDWQEEDRAAFAAMNADPAVMRHFPATLSRGESDAFLDRLVAHRAAHGFTFWAVEAEGELAGLCGLLRVGFDAPFTPAVEIGWRFRTAFQGRGMATEAAHLALSRGFGPLGLERIVSFTAPANERSWRLMERLGMRRGGYFGHPRLAAGHPLHRHVWYALDRPAG</sequence>
<dbReference type="InterPro" id="IPR016181">
    <property type="entry name" value="Acyl_CoA_acyltransferase"/>
</dbReference>
<evidence type="ECO:0000259" key="1">
    <source>
        <dbReference type="PROSITE" id="PS51186"/>
    </source>
</evidence>
<dbReference type="Pfam" id="PF13302">
    <property type="entry name" value="Acetyltransf_3"/>
    <property type="match status" value="1"/>
</dbReference>
<proteinExistence type="predicted"/>
<accession>A0ABT1XB52</accession>
<feature type="domain" description="N-acetyltransferase" evidence="1">
    <location>
        <begin position="1"/>
        <end position="166"/>
    </location>
</feature>
<dbReference type="Gene3D" id="3.40.630.30">
    <property type="match status" value="1"/>
</dbReference>
<dbReference type="PANTHER" id="PTHR43792:SF1">
    <property type="entry name" value="N-ACETYLTRANSFERASE DOMAIN-CONTAINING PROTEIN"/>
    <property type="match status" value="1"/>
</dbReference>
<dbReference type="EMBL" id="JANJOU010000020">
    <property type="protein sequence ID" value="MCR0984362.1"/>
    <property type="molecule type" value="Genomic_DNA"/>
</dbReference>
<reference evidence="2 3" key="1">
    <citation type="submission" date="2022-06" db="EMBL/GenBank/DDBJ databases">
        <title>Roseomonas CN29.</title>
        <authorList>
            <person name="Cheng Y."/>
            <person name="He X."/>
        </authorList>
    </citation>
    <scope>NUCLEOTIDE SEQUENCE [LARGE SCALE GENOMIC DNA]</scope>
    <source>
        <strain evidence="2 3">CN29</strain>
    </source>
</reference>
<dbReference type="PANTHER" id="PTHR43792">
    <property type="entry name" value="GNAT FAMILY, PUTATIVE (AFU_ORTHOLOGUE AFUA_3G00765)-RELATED-RELATED"/>
    <property type="match status" value="1"/>
</dbReference>
<name>A0ABT1XB52_9PROT</name>